<dbReference type="EMBL" id="CP016591">
    <property type="protein sequence ID" value="ANY20905.1"/>
    <property type="molecule type" value="Genomic_DNA"/>
</dbReference>
<dbReference type="Proteomes" id="UP000092932">
    <property type="component" value="Chromosome"/>
</dbReference>
<keyword evidence="7 13" id="KW-0406">Ion transport</keyword>
<evidence type="ECO:0000256" key="3">
    <source>
        <dbReference type="ARBA" id="ARBA00022547"/>
    </source>
</evidence>
<evidence type="ECO:0000313" key="17">
    <source>
        <dbReference type="Proteomes" id="UP000092932"/>
    </source>
</evidence>
<protein>
    <recommendedName>
        <fullName evidence="13">ATP synthase subunit b</fullName>
    </recommendedName>
    <alternativeName>
        <fullName evidence="13">ATP synthase F(0) sector subunit b</fullName>
    </alternativeName>
    <alternativeName>
        <fullName evidence="13">ATPase subunit I</fullName>
    </alternativeName>
    <alternativeName>
        <fullName evidence="13">F-type ATPase subunit b</fullName>
        <shortName evidence="13">F-ATPase subunit b</shortName>
    </alternativeName>
</protein>
<dbReference type="InterPro" id="IPR002146">
    <property type="entry name" value="ATP_synth_b/b'su_bac/chlpt"/>
</dbReference>
<keyword evidence="15" id="KW-0175">Coiled coil</keyword>
<dbReference type="Pfam" id="PF00430">
    <property type="entry name" value="ATP-synt_B"/>
    <property type="match status" value="1"/>
</dbReference>
<dbReference type="HAMAP" id="MF_01398">
    <property type="entry name" value="ATP_synth_b_bprime"/>
    <property type="match status" value="1"/>
</dbReference>
<evidence type="ECO:0000256" key="6">
    <source>
        <dbReference type="ARBA" id="ARBA00022989"/>
    </source>
</evidence>
<keyword evidence="2 13" id="KW-0813">Transport</keyword>
<evidence type="ECO:0000256" key="14">
    <source>
        <dbReference type="RuleBase" id="RU003848"/>
    </source>
</evidence>
<dbReference type="OrthoDB" id="7391503at2"/>
<dbReference type="PANTHER" id="PTHR33445:SF1">
    <property type="entry name" value="ATP SYNTHASE SUBUNIT B"/>
    <property type="match status" value="1"/>
</dbReference>
<comment type="subunit">
    <text evidence="13">F-type ATPases have 2 components, F(1) - the catalytic core - and F(0) - the membrane proton channel. F(1) has five subunits: alpha(3), beta(3), gamma(1), delta(1), epsilon(1). F(0) has three main subunits: a(1), b(2) and c(10-14). The alpha and beta chains form an alternating ring which encloses part of the gamma chain. F(1) is attached to F(0) by a central stalk formed by the gamma and epsilon chains, while a peripheral stalk is formed by the delta and b chains.</text>
</comment>
<name>A0A1B2AFU3_9SPHN</name>
<organism evidence="16 17">
    <name type="scientific">Tsuneonella dongtanensis</name>
    <dbReference type="NCBI Taxonomy" id="692370"/>
    <lineage>
        <taxon>Bacteria</taxon>
        <taxon>Pseudomonadati</taxon>
        <taxon>Pseudomonadota</taxon>
        <taxon>Alphaproteobacteria</taxon>
        <taxon>Sphingomonadales</taxon>
        <taxon>Erythrobacteraceae</taxon>
        <taxon>Tsuneonella</taxon>
    </lineage>
</organism>
<accession>A0A1B2AFU3</accession>
<comment type="similarity">
    <text evidence="1 13 14">Belongs to the ATPase B chain family.</text>
</comment>
<feature type="transmembrane region" description="Helical" evidence="13">
    <location>
        <begin position="20"/>
        <end position="44"/>
    </location>
</feature>
<dbReference type="RefSeq" id="WP_067680381.1">
    <property type="nucleotide sequence ID" value="NZ_CP016591.1"/>
</dbReference>
<evidence type="ECO:0000256" key="4">
    <source>
        <dbReference type="ARBA" id="ARBA00022692"/>
    </source>
</evidence>
<evidence type="ECO:0000256" key="2">
    <source>
        <dbReference type="ARBA" id="ARBA00022448"/>
    </source>
</evidence>
<dbReference type="GO" id="GO:0005886">
    <property type="term" value="C:plasma membrane"/>
    <property type="evidence" value="ECO:0007669"/>
    <property type="project" value="UniProtKB-SubCell"/>
</dbReference>
<evidence type="ECO:0000256" key="5">
    <source>
        <dbReference type="ARBA" id="ARBA00022781"/>
    </source>
</evidence>
<evidence type="ECO:0000256" key="1">
    <source>
        <dbReference type="ARBA" id="ARBA00005513"/>
    </source>
</evidence>
<sequence length="179" mass="18683">MLEFLAEAAASGESHAAPGAFGISALGPGFFVALSMLVVFAIMLKAKVPALIASMLDAKIGEIRKQLDEAKQLRAEAAALRDEYAQKAADAEKDMEAMRASAERNAAEIVEKAKADAAALIERHKTASAEKIAAAERTAVAELRAKAASAAATAARQLIADKHGEDADRKLADEIISGI</sequence>
<evidence type="ECO:0000313" key="16">
    <source>
        <dbReference type="EMBL" id="ANY20905.1"/>
    </source>
</evidence>
<keyword evidence="17" id="KW-1185">Reference proteome</keyword>
<dbReference type="KEGG" id="ado:A6F68_02407"/>
<dbReference type="InterPro" id="IPR050059">
    <property type="entry name" value="ATP_synthase_B_chain"/>
</dbReference>
<comment type="function">
    <text evidence="11">Component of the F(0) channel, it forms part of the peripheral stalk, linking F(1) to F(0). The b'-subunit is a diverged and duplicated form of b found in plants and photosynthetic bacteria.</text>
</comment>
<dbReference type="STRING" id="692370.A6F68_02407"/>
<dbReference type="GO" id="GO:0045259">
    <property type="term" value="C:proton-transporting ATP synthase complex"/>
    <property type="evidence" value="ECO:0007669"/>
    <property type="project" value="UniProtKB-KW"/>
</dbReference>
<keyword evidence="8 13" id="KW-0472">Membrane</keyword>
<evidence type="ECO:0000256" key="7">
    <source>
        <dbReference type="ARBA" id="ARBA00023065"/>
    </source>
</evidence>
<comment type="subcellular location">
    <subcellularLocation>
        <location evidence="13">Cell membrane</location>
        <topology evidence="13">Single-pass membrane protein</topology>
    </subcellularLocation>
    <subcellularLocation>
        <location evidence="12">Endomembrane system</location>
        <topology evidence="12">Single-pass membrane protein</topology>
    </subcellularLocation>
</comment>
<keyword evidence="6 13" id="KW-1133">Transmembrane helix</keyword>
<dbReference type="GO" id="GO:0012505">
    <property type="term" value="C:endomembrane system"/>
    <property type="evidence" value="ECO:0007669"/>
    <property type="project" value="UniProtKB-SubCell"/>
</dbReference>
<dbReference type="AlphaFoldDB" id="A0A1B2AFU3"/>
<evidence type="ECO:0000256" key="11">
    <source>
        <dbReference type="ARBA" id="ARBA00025614"/>
    </source>
</evidence>
<dbReference type="PANTHER" id="PTHR33445">
    <property type="entry name" value="ATP SYNTHASE SUBUNIT B', CHLOROPLASTIC"/>
    <property type="match status" value="1"/>
</dbReference>
<evidence type="ECO:0000256" key="15">
    <source>
        <dbReference type="SAM" id="Coils"/>
    </source>
</evidence>
<gene>
    <name evidence="13 16" type="primary">atpF</name>
    <name evidence="16" type="ORF">A6F68_02407</name>
</gene>
<keyword evidence="13" id="KW-1003">Cell membrane</keyword>
<evidence type="ECO:0000256" key="12">
    <source>
        <dbReference type="ARBA" id="ARBA00037847"/>
    </source>
</evidence>
<dbReference type="CDD" id="cd06503">
    <property type="entry name" value="ATP-synt_Fo_b"/>
    <property type="match status" value="1"/>
</dbReference>
<evidence type="ECO:0000256" key="9">
    <source>
        <dbReference type="ARBA" id="ARBA00023310"/>
    </source>
</evidence>
<keyword evidence="3 13" id="KW-0138">CF(0)</keyword>
<keyword evidence="9 13" id="KW-0066">ATP synthesis</keyword>
<keyword evidence="4 13" id="KW-0812">Transmembrane</keyword>
<comment type="function">
    <text evidence="10 13">F(1)F(0) ATP synthase produces ATP from ADP in the presence of a proton or sodium gradient. F-type ATPases consist of two structural domains, F(1) containing the extramembraneous catalytic core and F(0) containing the membrane proton channel, linked together by a central stalk and a peripheral stalk. During catalysis, ATP synthesis in the catalytic domain of F(1) is coupled via a rotary mechanism of the central stalk subunits to proton translocation.</text>
</comment>
<proteinExistence type="inferred from homology"/>
<evidence type="ECO:0000256" key="8">
    <source>
        <dbReference type="ARBA" id="ARBA00023136"/>
    </source>
</evidence>
<dbReference type="GO" id="GO:0046961">
    <property type="term" value="F:proton-transporting ATPase activity, rotational mechanism"/>
    <property type="evidence" value="ECO:0007669"/>
    <property type="project" value="TreeGrafter"/>
</dbReference>
<reference evidence="16 17" key="1">
    <citation type="submission" date="2016-07" db="EMBL/GenBank/DDBJ databases">
        <title>Complete genome sequence of Altererythrobacter dongtanensis KCTC 22672, a type strain with esterase isolated from tidal flat.</title>
        <authorList>
            <person name="Cheng H."/>
            <person name="Wu Y.-H."/>
            <person name="Zhou P."/>
            <person name="Huo Y.-Y."/>
            <person name="Wang C.-S."/>
            <person name="Xu X.-W."/>
        </authorList>
    </citation>
    <scope>NUCLEOTIDE SEQUENCE [LARGE SCALE GENOMIC DNA]</scope>
    <source>
        <strain evidence="16 17">KCTC 22672</strain>
    </source>
</reference>
<keyword evidence="5 13" id="KW-0375">Hydrogen ion transport</keyword>
<evidence type="ECO:0000256" key="13">
    <source>
        <dbReference type="HAMAP-Rule" id="MF_01398"/>
    </source>
</evidence>
<feature type="coiled-coil region" evidence="15">
    <location>
        <begin position="53"/>
        <end position="130"/>
    </location>
</feature>
<evidence type="ECO:0000256" key="10">
    <source>
        <dbReference type="ARBA" id="ARBA00025198"/>
    </source>
</evidence>
<dbReference type="GO" id="GO:0046933">
    <property type="term" value="F:proton-transporting ATP synthase activity, rotational mechanism"/>
    <property type="evidence" value="ECO:0007669"/>
    <property type="project" value="UniProtKB-UniRule"/>
</dbReference>